<name>A0A926F2A6_9FIRM</name>
<comment type="caution">
    <text evidence="1">The sequence shown here is derived from an EMBL/GenBank/DDBJ whole genome shotgun (WGS) entry which is preliminary data.</text>
</comment>
<organism evidence="1 2">
    <name type="scientific">Wansuia hejianensis</name>
    <dbReference type="NCBI Taxonomy" id="2763667"/>
    <lineage>
        <taxon>Bacteria</taxon>
        <taxon>Bacillati</taxon>
        <taxon>Bacillota</taxon>
        <taxon>Clostridia</taxon>
        <taxon>Lachnospirales</taxon>
        <taxon>Lachnospiraceae</taxon>
        <taxon>Wansuia</taxon>
    </lineage>
</organism>
<dbReference type="AlphaFoldDB" id="A0A926F2A6"/>
<gene>
    <name evidence="1" type="ORF">H8689_05755</name>
</gene>
<sequence>MQDKNLINRKTYKEIKKMDRKDMELFLAKVYRNGFKDGAAAGDMADFKIRLSQILNKTKGIGIVLYDRIMQTAKEMEYDYR</sequence>
<dbReference type="EMBL" id="JACRTK010000002">
    <property type="protein sequence ID" value="MBC8590635.1"/>
    <property type="molecule type" value="Genomic_DNA"/>
</dbReference>
<accession>A0A926F2A6</accession>
<dbReference type="Proteomes" id="UP000601522">
    <property type="component" value="Unassembled WGS sequence"/>
</dbReference>
<evidence type="ECO:0000313" key="1">
    <source>
        <dbReference type="EMBL" id="MBC8590635.1"/>
    </source>
</evidence>
<keyword evidence="2" id="KW-1185">Reference proteome</keyword>
<dbReference type="RefSeq" id="WP_249323472.1">
    <property type="nucleotide sequence ID" value="NZ_JACRTK010000002.1"/>
</dbReference>
<evidence type="ECO:0000313" key="2">
    <source>
        <dbReference type="Proteomes" id="UP000601522"/>
    </source>
</evidence>
<proteinExistence type="predicted"/>
<protein>
    <submittedName>
        <fullName evidence="1">Uncharacterized protein</fullName>
    </submittedName>
</protein>
<reference evidence="1 2" key="1">
    <citation type="submission" date="2020-08" db="EMBL/GenBank/DDBJ databases">
        <title>Genome public.</title>
        <authorList>
            <person name="Liu C."/>
            <person name="Sun Q."/>
        </authorList>
    </citation>
    <scope>NUCLEOTIDE SEQUENCE [LARGE SCALE GENOMIC DNA]</scope>
    <source>
        <strain evidence="1 2">NSJ-26</strain>
    </source>
</reference>